<dbReference type="InterPro" id="IPR053018">
    <property type="entry name" value="Elsinochrome_Biosynth-Asso"/>
</dbReference>
<feature type="transmembrane region" description="Helical" evidence="1">
    <location>
        <begin position="20"/>
        <end position="45"/>
    </location>
</feature>
<dbReference type="AlphaFoldDB" id="A0AA38RHX2"/>
<proteinExistence type="predicted"/>
<keyword evidence="1" id="KW-0812">Transmembrane</keyword>
<dbReference type="PANTHER" id="PTHR37577">
    <property type="entry name" value="INTEGRAL MEMBRANE PROTEIN"/>
    <property type="match status" value="1"/>
</dbReference>
<gene>
    <name evidence="2" type="ORF">NKR23_g8673</name>
</gene>
<dbReference type="Proteomes" id="UP001174694">
    <property type="component" value="Unassembled WGS sequence"/>
</dbReference>
<evidence type="ECO:0000313" key="2">
    <source>
        <dbReference type="EMBL" id="KAJ9138090.1"/>
    </source>
</evidence>
<keyword evidence="3" id="KW-1185">Reference proteome</keyword>
<evidence type="ECO:0000313" key="3">
    <source>
        <dbReference type="Proteomes" id="UP001174694"/>
    </source>
</evidence>
<dbReference type="EMBL" id="JANBVO010000031">
    <property type="protein sequence ID" value="KAJ9138090.1"/>
    <property type="molecule type" value="Genomic_DNA"/>
</dbReference>
<keyword evidence="1" id="KW-0472">Membrane</keyword>
<dbReference type="PANTHER" id="PTHR37577:SF1">
    <property type="entry name" value="INTEGRAL MEMBRANE PROTEIN"/>
    <property type="match status" value="1"/>
</dbReference>
<protein>
    <submittedName>
        <fullName evidence="2">8-demethyl-8-alpha-L-rhamnosyl tetracenomycin-C 2'-O-methyltransferase</fullName>
    </submittedName>
</protein>
<accession>A0AA38RHX2</accession>
<feature type="transmembrane region" description="Helical" evidence="1">
    <location>
        <begin position="132"/>
        <end position="152"/>
    </location>
</feature>
<feature type="transmembrane region" description="Helical" evidence="1">
    <location>
        <begin position="262"/>
        <end position="281"/>
    </location>
</feature>
<reference evidence="2" key="1">
    <citation type="submission" date="2022-07" db="EMBL/GenBank/DDBJ databases">
        <title>Fungi with potential for degradation of polypropylene.</title>
        <authorList>
            <person name="Gostincar C."/>
        </authorList>
    </citation>
    <scope>NUCLEOTIDE SEQUENCE</scope>
    <source>
        <strain evidence="2">EXF-13308</strain>
    </source>
</reference>
<sequence>MFEAANCTNAPATTSSNAGIAGAGVLLSFIITAGLALALSASLIIQASFSRGGSGRPSTIRRKLLSSYSDQQILTGIGIQAVGLAQMDVLVPYHFFIIWMLSLLSTAVHNATLLALVGDFRRDWILRWLRQLLMLASLVLSCVYGIFMLQVVQKDLEMSTLPIACAWQKDIDGDGKKGSGTASNAGLSYVGTIATIAGNCIVFAGATWYLHSRSQRFFRLSQLIGIAAMSAIAIGASVRVILLSQAFGRPTTPLSDDSEKQWSFGSLVTLLMLLLPLMSLLEIARGEIKVAPPLPDDKEPLMDSEMQMGK</sequence>
<organism evidence="2 3">
    <name type="scientific">Pleurostoma richardsiae</name>
    <dbReference type="NCBI Taxonomy" id="41990"/>
    <lineage>
        <taxon>Eukaryota</taxon>
        <taxon>Fungi</taxon>
        <taxon>Dikarya</taxon>
        <taxon>Ascomycota</taxon>
        <taxon>Pezizomycotina</taxon>
        <taxon>Sordariomycetes</taxon>
        <taxon>Sordariomycetidae</taxon>
        <taxon>Calosphaeriales</taxon>
        <taxon>Pleurostomataceae</taxon>
        <taxon>Pleurostoma</taxon>
    </lineage>
</organism>
<feature type="transmembrane region" description="Helical" evidence="1">
    <location>
        <begin position="93"/>
        <end position="120"/>
    </location>
</feature>
<feature type="transmembrane region" description="Helical" evidence="1">
    <location>
        <begin position="223"/>
        <end position="242"/>
    </location>
</feature>
<name>A0AA38RHX2_9PEZI</name>
<comment type="caution">
    <text evidence="2">The sequence shown here is derived from an EMBL/GenBank/DDBJ whole genome shotgun (WGS) entry which is preliminary data.</text>
</comment>
<evidence type="ECO:0000256" key="1">
    <source>
        <dbReference type="SAM" id="Phobius"/>
    </source>
</evidence>
<keyword evidence="1" id="KW-1133">Transmembrane helix</keyword>
<feature type="transmembrane region" description="Helical" evidence="1">
    <location>
        <begin position="187"/>
        <end position="211"/>
    </location>
</feature>